<dbReference type="EMBL" id="CP120682">
    <property type="protein sequence ID" value="WKN37643.1"/>
    <property type="molecule type" value="Genomic_DNA"/>
</dbReference>
<gene>
    <name evidence="1" type="ORF">K4G66_02840</name>
</gene>
<dbReference type="AlphaFoldDB" id="A0AA49JE63"/>
<accession>A0AA49JE63</accession>
<organism evidence="1">
    <name type="scientific">Roseihalotalea indica</name>
    <dbReference type="NCBI Taxonomy" id="2867963"/>
    <lineage>
        <taxon>Bacteria</taxon>
        <taxon>Pseudomonadati</taxon>
        <taxon>Bacteroidota</taxon>
        <taxon>Cytophagia</taxon>
        <taxon>Cytophagales</taxon>
        <taxon>Catalimonadaceae</taxon>
        <taxon>Roseihalotalea</taxon>
    </lineage>
</organism>
<reference evidence="1" key="2">
    <citation type="journal article" date="2024" name="Antonie Van Leeuwenhoek">
        <title>Roseihalotalea indica gen. nov., sp. nov., a halophilic Bacteroidetes from mesopelagic Southwest Indian Ocean with higher carbohydrate metabolic potential.</title>
        <authorList>
            <person name="Chen B."/>
            <person name="Zhang M."/>
            <person name="Lin D."/>
            <person name="Ye J."/>
            <person name="Tang K."/>
        </authorList>
    </citation>
    <scope>NUCLEOTIDE SEQUENCE</scope>
    <source>
        <strain evidence="1">TK19036</strain>
    </source>
</reference>
<reference evidence="1" key="1">
    <citation type="journal article" date="2023" name="Comput. Struct. Biotechnol. J.">
        <title>Discovery of a novel marine Bacteroidetes with a rich repertoire of carbohydrate-active enzymes.</title>
        <authorList>
            <person name="Chen B."/>
            <person name="Liu G."/>
            <person name="Chen Q."/>
            <person name="Wang H."/>
            <person name="Liu L."/>
            <person name="Tang K."/>
        </authorList>
    </citation>
    <scope>NUCLEOTIDE SEQUENCE</scope>
    <source>
        <strain evidence="1">TK19036</strain>
    </source>
</reference>
<protein>
    <submittedName>
        <fullName evidence="1">Uncharacterized protein</fullName>
    </submittedName>
</protein>
<name>A0AA49JE63_9BACT</name>
<sequence>MIKALSIVLILFFSLESVWAQLNAPPSLVPLLEKNYPFPENLSTLLVPQRNFKRPACYAFIKDLQESYGSNKELQNECLLPSLVALSFYPELKNTKIRFVLSDTKTTLAARPRLLSLFRGRKNRSYCIFIDQAVQDQQGVLLEEMSFNAQVGGLGHEYAHILDYQNRSGFNVLWLGIKYLLSRKAKATLEKAVDKRTIERGLGWQALAWEYYILHQSDASDRYKRYKENIYLAPEEILFYIHSFPIYQHIQ</sequence>
<proteinExistence type="predicted"/>
<evidence type="ECO:0000313" key="1">
    <source>
        <dbReference type="EMBL" id="WKN37643.1"/>
    </source>
</evidence>